<dbReference type="RefSeq" id="WP_073605334.1">
    <property type="nucleotide sequence ID" value="NZ_FQXZ01000040.1"/>
</dbReference>
<dbReference type="Gene3D" id="1.10.260.40">
    <property type="entry name" value="lambda repressor-like DNA-binding domains"/>
    <property type="match status" value="1"/>
</dbReference>
<dbReference type="OrthoDB" id="6877645at2"/>
<dbReference type="GO" id="GO:0003677">
    <property type="term" value="F:DNA binding"/>
    <property type="evidence" value="ECO:0007669"/>
    <property type="project" value="InterPro"/>
</dbReference>
<dbReference type="SMART" id="SM00530">
    <property type="entry name" value="HTH_XRE"/>
    <property type="match status" value="1"/>
</dbReference>
<dbReference type="Pfam" id="PF01381">
    <property type="entry name" value="HTH_3"/>
    <property type="match status" value="1"/>
</dbReference>
<dbReference type="Proteomes" id="UP000184608">
    <property type="component" value="Unassembled WGS sequence"/>
</dbReference>
<evidence type="ECO:0000313" key="2">
    <source>
        <dbReference type="EMBL" id="SHI44418.1"/>
    </source>
</evidence>
<dbReference type="CDD" id="cd00093">
    <property type="entry name" value="HTH_XRE"/>
    <property type="match status" value="1"/>
</dbReference>
<reference evidence="2 3" key="1">
    <citation type="submission" date="2016-11" db="EMBL/GenBank/DDBJ databases">
        <authorList>
            <person name="Jaros S."/>
            <person name="Januszkiewicz K."/>
            <person name="Wedrychowicz H."/>
        </authorList>
    </citation>
    <scope>NUCLEOTIDE SEQUENCE [LARGE SCALE GENOMIC DNA]</scope>
    <source>
        <strain evidence="2 3">CECT 7868</strain>
    </source>
</reference>
<protein>
    <submittedName>
        <fullName evidence="2">Antitoxin HipB</fullName>
    </submittedName>
</protein>
<dbReference type="STRING" id="1216006.VA7868_03724"/>
<dbReference type="PROSITE" id="PS50943">
    <property type="entry name" value="HTH_CROC1"/>
    <property type="match status" value="1"/>
</dbReference>
<evidence type="ECO:0000313" key="3">
    <source>
        <dbReference type="Proteomes" id="UP000184608"/>
    </source>
</evidence>
<sequence>MNKIAKYRRQAKVSQAILAKAVGVMPSTIGNYESGIRNISLTMCWKIVGAFKRWGIYCSLEDVFPEPQPKHSVFTEMAGQAIEHESASGSGH</sequence>
<evidence type="ECO:0000259" key="1">
    <source>
        <dbReference type="PROSITE" id="PS50943"/>
    </source>
</evidence>
<proteinExistence type="predicted"/>
<dbReference type="SUPFAM" id="SSF47413">
    <property type="entry name" value="lambda repressor-like DNA-binding domains"/>
    <property type="match status" value="1"/>
</dbReference>
<dbReference type="InterPro" id="IPR010982">
    <property type="entry name" value="Lambda_DNA-bd_dom_sf"/>
</dbReference>
<dbReference type="InterPro" id="IPR001387">
    <property type="entry name" value="Cro/C1-type_HTH"/>
</dbReference>
<dbReference type="EMBL" id="FQXZ01000040">
    <property type="protein sequence ID" value="SHI44418.1"/>
    <property type="molecule type" value="Genomic_DNA"/>
</dbReference>
<keyword evidence="3" id="KW-1185">Reference proteome</keyword>
<name>A0A1M6B747_9VIBR</name>
<organism evidence="2 3">
    <name type="scientific">Vibrio aerogenes CECT 7868</name>
    <dbReference type="NCBI Taxonomy" id="1216006"/>
    <lineage>
        <taxon>Bacteria</taxon>
        <taxon>Pseudomonadati</taxon>
        <taxon>Pseudomonadota</taxon>
        <taxon>Gammaproteobacteria</taxon>
        <taxon>Vibrionales</taxon>
        <taxon>Vibrionaceae</taxon>
        <taxon>Vibrio</taxon>
    </lineage>
</organism>
<gene>
    <name evidence="2" type="ORF">VA7868_03724</name>
</gene>
<dbReference type="AlphaFoldDB" id="A0A1M6B747"/>
<accession>A0A1M6B747</accession>
<feature type="domain" description="HTH cro/C1-type" evidence="1">
    <location>
        <begin position="4"/>
        <end position="63"/>
    </location>
</feature>